<dbReference type="GO" id="GO:0003677">
    <property type="term" value="F:DNA binding"/>
    <property type="evidence" value="ECO:0007669"/>
    <property type="project" value="InterPro"/>
</dbReference>
<reference evidence="2" key="1">
    <citation type="journal article" date="2014" name="Genome Announc.">
        <title>Draft Genome Sequence of Clostridium straminisolvens Strain JCM 21531T, Isolated from a Cellulose-Degrading Bacterial Community.</title>
        <authorList>
            <person name="Yuki M."/>
            <person name="Oshima K."/>
            <person name="Suda W."/>
            <person name="Sakamoto M."/>
            <person name="Kitamura K."/>
            <person name="Iida T."/>
            <person name="Hattori M."/>
            <person name="Ohkuma M."/>
        </authorList>
    </citation>
    <scope>NUCLEOTIDE SEQUENCE [LARGE SCALE GENOMIC DNA]</scope>
    <source>
        <strain evidence="2">JCM 21531</strain>
    </source>
</reference>
<protein>
    <recommendedName>
        <fullName evidence="1">Helix-turn-helix domain-containing protein</fullName>
    </recommendedName>
</protein>
<feature type="domain" description="Helix-turn-helix" evidence="1">
    <location>
        <begin position="4"/>
        <end position="53"/>
    </location>
</feature>
<dbReference type="InterPro" id="IPR009061">
    <property type="entry name" value="DNA-bd_dom_put_sf"/>
</dbReference>
<dbReference type="RefSeq" id="WP_038289761.1">
    <property type="nucleotide sequence ID" value="NZ_BAVR01000039.1"/>
</dbReference>
<accession>W4V7Z2</accession>
<dbReference type="Proteomes" id="UP000019109">
    <property type="component" value="Unassembled WGS sequence"/>
</dbReference>
<dbReference type="OrthoDB" id="515428at2"/>
<gene>
    <name evidence="2" type="ORF">JCM21531_3027</name>
</gene>
<evidence type="ECO:0000313" key="2">
    <source>
        <dbReference type="EMBL" id="GAE89495.1"/>
    </source>
</evidence>
<proteinExistence type="predicted"/>
<sequence length="56" mass="6573">MGKYLTCEEVAQKYGVKVITVWAWIRGKKLRAIKIGKLYRITPQDLAEFEESRKTK</sequence>
<organism evidence="2 3">
    <name type="scientific">Acetivibrio straminisolvens JCM 21531</name>
    <dbReference type="NCBI Taxonomy" id="1294263"/>
    <lineage>
        <taxon>Bacteria</taxon>
        <taxon>Bacillati</taxon>
        <taxon>Bacillota</taxon>
        <taxon>Clostridia</taxon>
        <taxon>Eubacteriales</taxon>
        <taxon>Oscillospiraceae</taxon>
        <taxon>Acetivibrio</taxon>
    </lineage>
</organism>
<dbReference type="InterPro" id="IPR010093">
    <property type="entry name" value="SinI_DNA-bd"/>
</dbReference>
<dbReference type="STRING" id="1294263.JCM21531_3027"/>
<dbReference type="InterPro" id="IPR041657">
    <property type="entry name" value="HTH_17"/>
</dbReference>
<dbReference type="EMBL" id="BAVR01000039">
    <property type="protein sequence ID" value="GAE89495.1"/>
    <property type="molecule type" value="Genomic_DNA"/>
</dbReference>
<evidence type="ECO:0000313" key="3">
    <source>
        <dbReference type="Proteomes" id="UP000019109"/>
    </source>
</evidence>
<comment type="caution">
    <text evidence="2">The sequence shown here is derived from an EMBL/GenBank/DDBJ whole genome shotgun (WGS) entry which is preliminary data.</text>
</comment>
<dbReference type="Pfam" id="PF12728">
    <property type="entry name" value="HTH_17"/>
    <property type="match status" value="1"/>
</dbReference>
<dbReference type="NCBIfam" id="TIGR01764">
    <property type="entry name" value="excise"/>
    <property type="match status" value="1"/>
</dbReference>
<dbReference type="AlphaFoldDB" id="W4V7Z2"/>
<keyword evidence="3" id="KW-1185">Reference proteome</keyword>
<dbReference type="SUPFAM" id="SSF46955">
    <property type="entry name" value="Putative DNA-binding domain"/>
    <property type="match status" value="1"/>
</dbReference>
<name>W4V7Z2_9FIRM</name>
<evidence type="ECO:0000259" key="1">
    <source>
        <dbReference type="Pfam" id="PF12728"/>
    </source>
</evidence>